<dbReference type="SUPFAM" id="SSF102588">
    <property type="entry name" value="LmbE-like"/>
    <property type="match status" value="1"/>
</dbReference>
<evidence type="ECO:0000313" key="1">
    <source>
        <dbReference type="EMBL" id="CCG00950.1"/>
    </source>
</evidence>
<reference evidence="1" key="2">
    <citation type="submission" date="2012-02" db="EMBL/GenBank/DDBJ databases">
        <authorList>
            <person name="Genoscope - CEA"/>
        </authorList>
    </citation>
    <scope>NUCLEOTIDE SEQUENCE</scope>
</reference>
<dbReference type="Gene3D" id="3.40.50.10320">
    <property type="entry name" value="LmbE-like"/>
    <property type="match status" value="1"/>
</dbReference>
<dbReference type="Pfam" id="PF02585">
    <property type="entry name" value="PIG-L"/>
    <property type="match status" value="1"/>
</dbReference>
<proteinExistence type="predicted"/>
<dbReference type="InterPro" id="IPR024078">
    <property type="entry name" value="LmbE-like_dom_sf"/>
</dbReference>
<sequence length="211" mass="24222">MSDSFQKILILAPHTDDGEFGCGASINKWVEEGKEVYYATFSACKQSVLPQFPEDILITEVKAATASLGIAPDHLILHDYEVRTFTYHRQEILDDLIKLRETLQPDLVLMPSLNDIHQDHKTIAEEGLRAFKFGSILCYEMPWNNLVFNTTCFITLEQRHIDKKIEALKLYKSQAHRPYSNPEFIKGLALNRGIQINANLAEVFEVVRWKL</sequence>
<dbReference type="EMBL" id="FO117621">
    <property type="protein sequence ID" value="CCG00950.1"/>
    <property type="molecule type" value="Genomic_DNA"/>
</dbReference>
<accession>H6RIH5</accession>
<gene>
    <name evidence="1" type="ORF">S3_BF_A10_0017</name>
</gene>
<reference evidence="1" key="1">
    <citation type="journal article" date="2012" name="Environ. Microbiol.">
        <title>Genomic content of uncultured Bacteroidetes from contrasting oceanic provinces in the North Atlantic Ocean.</title>
        <authorList>
            <person name="Gomez-Pereira P.R."/>
            <person name="Schuler M."/>
            <person name="Fuchs B.M."/>
            <person name="Bennke C."/>
            <person name="Teeling H."/>
            <person name="Waldmann J."/>
            <person name="Richter M."/>
            <person name="Barbe V."/>
            <person name="Bataille E."/>
            <person name="Glockner F.O."/>
            <person name="Amann R."/>
        </authorList>
    </citation>
    <scope>NUCLEOTIDE SEQUENCE</scope>
</reference>
<dbReference type="AlphaFoldDB" id="H6RIH5"/>
<name>H6RIH5_9BACT</name>
<dbReference type="InterPro" id="IPR003737">
    <property type="entry name" value="GlcNAc_PI_deacetylase-related"/>
</dbReference>
<organism evidence="1">
    <name type="scientific">uncultured Flavobacteriia bacterium</name>
    <dbReference type="NCBI Taxonomy" id="212695"/>
    <lineage>
        <taxon>Bacteria</taxon>
        <taxon>Pseudomonadati</taxon>
        <taxon>Bacteroidota</taxon>
        <taxon>Flavobacteriia</taxon>
        <taxon>environmental samples</taxon>
    </lineage>
</organism>
<protein>
    <submittedName>
        <fullName evidence="1">LmbE family protein</fullName>
    </submittedName>
</protein>